<evidence type="ECO:0000256" key="3">
    <source>
        <dbReference type="ARBA" id="ARBA00022741"/>
    </source>
</evidence>
<dbReference type="GO" id="GO:0006437">
    <property type="term" value="P:tyrosyl-tRNA aminoacylation"/>
    <property type="evidence" value="ECO:0007669"/>
    <property type="project" value="TreeGrafter"/>
</dbReference>
<keyword evidence="11" id="KW-1185">Reference proteome</keyword>
<dbReference type="AlphaFoldDB" id="A0A4Y7KKE4"/>
<dbReference type="PANTHER" id="PTHR46264">
    <property type="entry name" value="TYROSINE-TRNA LIGASE"/>
    <property type="match status" value="1"/>
</dbReference>
<accession>A0A4Y7KKE4</accession>
<dbReference type="GO" id="GO:0005524">
    <property type="term" value="F:ATP binding"/>
    <property type="evidence" value="ECO:0007669"/>
    <property type="project" value="UniProtKB-KW"/>
</dbReference>
<keyword evidence="5 9" id="KW-0648">Protein biosynthesis</keyword>
<evidence type="ECO:0000256" key="7">
    <source>
        <dbReference type="ARBA" id="ARBA00033323"/>
    </source>
</evidence>
<dbReference type="InterPro" id="IPR023617">
    <property type="entry name" value="Tyr-tRNA-ligase_arc/euk-type"/>
</dbReference>
<name>A0A4Y7KKE4_PAPSO</name>
<dbReference type="PANTHER" id="PTHR46264:SF4">
    <property type="entry name" value="TYROSINE--TRNA LIGASE, CYTOPLASMIC"/>
    <property type="match status" value="1"/>
</dbReference>
<keyword evidence="6 9" id="KW-0030">Aminoacyl-tRNA synthetase</keyword>
<dbReference type="InterPro" id="IPR002305">
    <property type="entry name" value="aa-tRNA-synth_Ic"/>
</dbReference>
<keyword evidence="4 9" id="KW-0067">ATP-binding</keyword>
<evidence type="ECO:0000256" key="4">
    <source>
        <dbReference type="ARBA" id="ARBA00022840"/>
    </source>
</evidence>
<comment type="similarity">
    <text evidence="9">Belongs to the class-I aminoacyl-tRNA synthetase family.</text>
</comment>
<evidence type="ECO:0000256" key="8">
    <source>
        <dbReference type="ARBA" id="ARBA00048248"/>
    </source>
</evidence>
<evidence type="ECO:0000256" key="6">
    <source>
        <dbReference type="ARBA" id="ARBA00023146"/>
    </source>
</evidence>
<dbReference type="Gramene" id="RZC72558">
    <property type="protein sequence ID" value="RZC72558"/>
    <property type="gene ID" value="C5167_048038"/>
</dbReference>
<dbReference type="GO" id="GO:0004831">
    <property type="term" value="F:tyrosine-tRNA ligase activity"/>
    <property type="evidence" value="ECO:0007669"/>
    <property type="project" value="UniProtKB-EC"/>
</dbReference>
<keyword evidence="3 9" id="KW-0547">Nucleotide-binding</keyword>
<protein>
    <recommendedName>
        <fullName evidence="1">tyrosine--tRNA ligase</fullName>
        <ecNumber evidence="1">6.1.1.1</ecNumber>
    </recommendedName>
    <alternativeName>
        <fullName evidence="7">Tyrosyl-tRNA synthetase</fullName>
    </alternativeName>
</protein>
<dbReference type="EMBL" id="CM010722">
    <property type="protein sequence ID" value="RZC72558.1"/>
    <property type="molecule type" value="Genomic_DNA"/>
</dbReference>
<reference evidence="10 11" key="1">
    <citation type="journal article" date="2018" name="Science">
        <title>The opium poppy genome and morphinan production.</title>
        <authorList>
            <person name="Guo L."/>
            <person name="Winzer T."/>
            <person name="Yang X."/>
            <person name="Li Y."/>
            <person name="Ning Z."/>
            <person name="He Z."/>
            <person name="Teodor R."/>
            <person name="Lu Y."/>
            <person name="Bowser T.A."/>
            <person name="Graham I.A."/>
            <person name="Ye K."/>
        </authorList>
    </citation>
    <scope>NUCLEOTIDE SEQUENCE [LARGE SCALE GENOMIC DNA]</scope>
    <source>
        <strain evidence="11">cv. HN1</strain>
        <tissue evidence="10">Leaves</tissue>
    </source>
</reference>
<dbReference type="Proteomes" id="UP000316621">
    <property type="component" value="Chromosome 8"/>
</dbReference>
<dbReference type="InterPro" id="IPR050489">
    <property type="entry name" value="Tyr-tRNA_synthase"/>
</dbReference>
<dbReference type="PIRSF" id="PIRSF006588">
    <property type="entry name" value="TyrRS_arch_euk"/>
    <property type="match status" value="1"/>
</dbReference>
<evidence type="ECO:0000313" key="10">
    <source>
        <dbReference type="EMBL" id="RZC72558.1"/>
    </source>
</evidence>
<comment type="catalytic activity">
    <reaction evidence="8">
        <text>tRNA(Tyr) + L-tyrosine + ATP = L-tyrosyl-tRNA(Tyr) + AMP + diphosphate + H(+)</text>
        <dbReference type="Rhea" id="RHEA:10220"/>
        <dbReference type="Rhea" id="RHEA-COMP:9706"/>
        <dbReference type="Rhea" id="RHEA-COMP:9707"/>
        <dbReference type="ChEBI" id="CHEBI:15378"/>
        <dbReference type="ChEBI" id="CHEBI:30616"/>
        <dbReference type="ChEBI" id="CHEBI:33019"/>
        <dbReference type="ChEBI" id="CHEBI:58315"/>
        <dbReference type="ChEBI" id="CHEBI:78442"/>
        <dbReference type="ChEBI" id="CHEBI:78536"/>
        <dbReference type="ChEBI" id="CHEBI:456215"/>
        <dbReference type="EC" id="6.1.1.1"/>
    </reaction>
</comment>
<dbReference type="EC" id="6.1.1.1" evidence="1"/>
<gene>
    <name evidence="10" type="ORF">C5167_048038</name>
</gene>
<dbReference type="SUPFAM" id="SSF52374">
    <property type="entry name" value="Nucleotidylyl transferase"/>
    <property type="match status" value="1"/>
</dbReference>
<evidence type="ECO:0000256" key="5">
    <source>
        <dbReference type="ARBA" id="ARBA00022917"/>
    </source>
</evidence>
<evidence type="ECO:0000256" key="1">
    <source>
        <dbReference type="ARBA" id="ARBA00013160"/>
    </source>
</evidence>
<evidence type="ECO:0000256" key="9">
    <source>
        <dbReference type="RuleBase" id="RU363036"/>
    </source>
</evidence>
<dbReference type="Pfam" id="PF00579">
    <property type="entry name" value="tRNA-synt_1b"/>
    <property type="match status" value="1"/>
</dbReference>
<dbReference type="STRING" id="3469.A0A4Y7KKE4"/>
<dbReference type="Gene3D" id="3.40.50.620">
    <property type="entry name" value="HUPs"/>
    <property type="match status" value="1"/>
</dbReference>
<proteinExistence type="inferred from homology"/>
<dbReference type="OMA" id="CLEYIEY"/>
<evidence type="ECO:0000313" key="11">
    <source>
        <dbReference type="Proteomes" id="UP000316621"/>
    </source>
</evidence>
<keyword evidence="2 9" id="KW-0436">Ligase</keyword>
<organism evidence="10 11">
    <name type="scientific">Papaver somniferum</name>
    <name type="common">Opium poppy</name>
    <dbReference type="NCBI Taxonomy" id="3469"/>
    <lineage>
        <taxon>Eukaryota</taxon>
        <taxon>Viridiplantae</taxon>
        <taxon>Streptophyta</taxon>
        <taxon>Embryophyta</taxon>
        <taxon>Tracheophyta</taxon>
        <taxon>Spermatophyta</taxon>
        <taxon>Magnoliopsida</taxon>
        <taxon>Ranunculales</taxon>
        <taxon>Papaveraceae</taxon>
        <taxon>Papaveroideae</taxon>
        <taxon>Papaver</taxon>
    </lineage>
</organism>
<sequence>MDFREIRVSVDDRWISLKRVLAPLHFKGFGSMLHISCGEEVEYREERIMDAELMELLKNKPEPISYDGFDPSGRMHIAQERIQAIVKAIKVNKVTDFGCRVKILVGDVFEKLNNKLCGDKEKIRVAGKYFMEIWKVIRMKFFDKVEFLWCPNAINSRASEYWDLGLDTVGTFNGERIKKCCAITGREENEDLNPGQIMYPYMLPDLKEGQDKMSKSDVSSASLWKMKRYTVGDQVENKINKAHFPEGIVEGNPCLEYIKHIIFPWFQEFEVERFEEHGGNKTFKNLEDLITDYQNKKLHPADLKPALAKALNRILKALKEEMLVWS</sequence>
<dbReference type="InterPro" id="IPR014729">
    <property type="entry name" value="Rossmann-like_a/b/a_fold"/>
</dbReference>
<dbReference type="GO" id="GO:0005737">
    <property type="term" value="C:cytoplasm"/>
    <property type="evidence" value="ECO:0007669"/>
    <property type="project" value="TreeGrafter"/>
</dbReference>
<evidence type="ECO:0000256" key="2">
    <source>
        <dbReference type="ARBA" id="ARBA00022598"/>
    </source>
</evidence>